<proteinExistence type="predicted"/>
<name>A0ACC0G7K1_9ERIC</name>
<evidence type="ECO:0000313" key="2">
    <source>
        <dbReference type="Proteomes" id="UP001060215"/>
    </source>
</evidence>
<dbReference type="EMBL" id="CM045767">
    <property type="protein sequence ID" value="KAI7996954.1"/>
    <property type="molecule type" value="Genomic_DNA"/>
</dbReference>
<dbReference type="Proteomes" id="UP001060215">
    <property type="component" value="Chromosome 10"/>
</dbReference>
<protein>
    <submittedName>
        <fullName evidence="1">Uncharacterized protein</fullName>
    </submittedName>
</protein>
<sequence>MKVGRGPNCTTPSQKVDTASSSVQSSPLDSGYLHRIRAQDKEGDIFSSQRKGENKSKGGEEHDKKGSTAATLEACEKWRISGNQAYEKGHMSEAEEFYTKGINCVLHSEKLGCCVEPLVLCYSNRAAARMSRGRMREALGDCMMAASLDPTFHKVQIRAANCHLALGEVEDALQYFSKCVESGSHVCLDRRIIIEAANGLQNAQKVAECMNQCAELLRRRTSNAAISALEIISQVLSISSYSEKLLEMKGEALLMLRRYAEVIQLCEQTLVFAEKNFAMVTGDNNIVNVDGLEYKNSSIRLWRWLLISKSYFYLGRLDEALDLLEKQELLRSTEDRHGSSTRESSIPFAVTVRELLHCKNAGNEVFQSGRHTEAVEHYTAVVSSSIESRPFAAICFCNRAAAHQSLGQIADAIADCSLAIALDGSYSKAVSRRATLHETIRDYEQAASDLHRLISLLEKQSQEKVQQCGSPDGSAGGNVKELRQARHRLSSVEEKAKKGISLDHYLILLGCSISDLAVIAVALLWKNFQAYSMTKKLFPTGLYAAISAAMLCFYSYVVLSGGNPPPKKLKSSAVAPS</sequence>
<accession>A0ACC0G7K1</accession>
<gene>
    <name evidence="1" type="ORF">LOK49_LG10G02816</name>
</gene>
<keyword evidence="2" id="KW-1185">Reference proteome</keyword>
<reference evidence="1 2" key="1">
    <citation type="journal article" date="2022" name="Plant J.">
        <title>Chromosome-level genome of Camellia lanceoleosa provides a valuable resource for understanding genome evolution and self-incompatibility.</title>
        <authorList>
            <person name="Gong W."/>
            <person name="Xiao S."/>
            <person name="Wang L."/>
            <person name="Liao Z."/>
            <person name="Chang Y."/>
            <person name="Mo W."/>
            <person name="Hu G."/>
            <person name="Li W."/>
            <person name="Zhao G."/>
            <person name="Zhu H."/>
            <person name="Hu X."/>
            <person name="Ji K."/>
            <person name="Xiang X."/>
            <person name="Song Q."/>
            <person name="Yuan D."/>
            <person name="Jin S."/>
            <person name="Zhang L."/>
        </authorList>
    </citation>
    <scope>NUCLEOTIDE SEQUENCE [LARGE SCALE GENOMIC DNA]</scope>
    <source>
        <strain evidence="1">SQ_2022a</strain>
    </source>
</reference>
<comment type="caution">
    <text evidence="1">The sequence shown here is derived from an EMBL/GenBank/DDBJ whole genome shotgun (WGS) entry which is preliminary data.</text>
</comment>
<evidence type="ECO:0000313" key="1">
    <source>
        <dbReference type="EMBL" id="KAI7996954.1"/>
    </source>
</evidence>
<organism evidence="1 2">
    <name type="scientific">Camellia lanceoleosa</name>
    <dbReference type="NCBI Taxonomy" id="1840588"/>
    <lineage>
        <taxon>Eukaryota</taxon>
        <taxon>Viridiplantae</taxon>
        <taxon>Streptophyta</taxon>
        <taxon>Embryophyta</taxon>
        <taxon>Tracheophyta</taxon>
        <taxon>Spermatophyta</taxon>
        <taxon>Magnoliopsida</taxon>
        <taxon>eudicotyledons</taxon>
        <taxon>Gunneridae</taxon>
        <taxon>Pentapetalae</taxon>
        <taxon>asterids</taxon>
        <taxon>Ericales</taxon>
        <taxon>Theaceae</taxon>
        <taxon>Camellia</taxon>
    </lineage>
</organism>